<dbReference type="PANTHER" id="PTHR46704:SF9">
    <property type="entry name" value="BHLH DOMAIN-CONTAINING PROTEIN"/>
    <property type="match status" value="1"/>
</dbReference>
<accession>A0A8S3WZI5</accession>
<dbReference type="Proteomes" id="UP000691718">
    <property type="component" value="Unassembled WGS sequence"/>
</dbReference>
<proteinExistence type="predicted"/>
<dbReference type="EMBL" id="CAJQZP010000774">
    <property type="protein sequence ID" value="CAG4984765.1"/>
    <property type="molecule type" value="Genomic_DNA"/>
</dbReference>
<keyword evidence="2" id="KW-1185">Reference proteome</keyword>
<organism evidence="1 2">
    <name type="scientific">Parnassius apollo</name>
    <name type="common">Apollo butterfly</name>
    <name type="synonym">Papilio apollo</name>
    <dbReference type="NCBI Taxonomy" id="110799"/>
    <lineage>
        <taxon>Eukaryota</taxon>
        <taxon>Metazoa</taxon>
        <taxon>Ecdysozoa</taxon>
        <taxon>Arthropoda</taxon>
        <taxon>Hexapoda</taxon>
        <taxon>Insecta</taxon>
        <taxon>Pterygota</taxon>
        <taxon>Neoptera</taxon>
        <taxon>Endopterygota</taxon>
        <taxon>Lepidoptera</taxon>
        <taxon>Glossata</taxon>
        <taxon>Ditrysia</taxon>
        <taxon>Papilionoidea</taxon>
        <taxon>Papilionidae</taxon>
        <taxon>Parnassiinae</taxon>
        <taxon>Parnassini</taxon>
        <taxon>Parnassius</taxon>
        <taxon>Parnassius</taxon>
    </lineage>
</organism>
<gene>
    <name evidence="1" type="ORF">PAPOLLO_LOCUS10933</name>
</gene>
<dbReference type="OrthoDB" id="6753017at2759"/>
<reference evidence="1" key="1">
    <citation type="submission" date="2021-04" db="EMBL/GenBank/DDBJ databases">
        <authorList>
            <person name="Tunstrom K."/>
        </authorList>
    </citation>
    <scope>NUCLEOTIDE SEQUENCE</scope>
</reference>
<evidence type="ECO:0000313" key="2">
    <source>
        <dbReference type="Proteomes" id="UP000691718"/>
    </source>
</evidence>
<dbReference type="PANTHER" id="PTHR46704">
    <property type="entry name" value="CXC DOMAIN-CONTAINING PROTEIN-RELATED"/>
    <property type="match status" value="1"/>
</dbReference>
<comment type="caution">
    <text evidence="1">The sequence shown here is derived from an EMBL/GenBank/DDBJ whole genome shotgun (WGS) entry which is preliminary data.</text>
</comment>
<name>A0A8S3WZI5_PARAO</name>
<sequence>MGLSASYYDAQRLELSTIHHTEEPIPIGTFIQFVFDNADFNVSTLDGRNTFHSMGGIKCITPTNTLHASTNVKRLNSAPPQEEVGQMGVLEVQIFEGRRTNALQQIIIEDLSFLKPIPYNIFTPTVQDLLWMSGKWLQEVEPTSKVPNIPECKGFMQLTSKLINKETTSVTFLPFINSPPNEYSTIRTALQYALKKSQEVGATACFVTFDQPLYLKAREISFGSIMVRLGGFHLLMSFLGCIGHTMAGSGLKDVLCQIFAANSVDKMLTGHAYSRAVRGHLLVQLVLAHIILDGANVSKEEKKDILTMMINMEEFTPDKVKENASLMSTLKKFQYHLETLKENGPTAALWVQYFNMVILMKKYNMCTTDNPILPCKLTFPIREMCPYLCARHDATEKQPSPNIQQYGTYKPVTTNDPVAPESILNTIFCRCTTGCGVRCGCRKARIACSSVCGVCSGSCTNGAPIENTVDDDVDDDILDSEDN</sequence>
<dbReference type="AlphaFoldDB" id="A0A8S3WZI5"/>
<evidence type="ECO:0000313" key="1">
    <source>
        <dbReference type="EMBL" id="CAG4984765.1"/>
    </source>
</evidence>
<protein>
    <submittedName>
        <fullName evidence="1">(apollo) hypothetical protein</fullName>
    </submittedName>
</protein>